<dbReference type="InterPro" id="IPR006162">
    <property type="entry name" value="Ppantetheine_attach_site"/>
</dbReference>
<dbReference type="EMBL" id="JANUGW010000004">
    <property type="protein sequence ID" value="MCS0581552.1"/>
    <property type="molecule type" value="Genomic_DNA"/>
</dbReference>
<comment type="caution">
    <text evidence="4">The sequence shown here is derived from an EMBL/GenBank/DDBJ whole genome shotgun (WGS) entry which is preliminary data.</text>
</comment>
<evidence type="ECO:0000259" key="3">
    <source>
        <dbReference type="PROSITE" id="PS50075"/>
    </source>
</evidence>
<dbReference type="PROSITE" id="PS00012">
    <property type="entry name" value="PHOSPHOPANTETHEINE"/>
    <property type="match status" value="1"/>
</dbReference>
<dbReference type="RefSeq" id="WP_258816142.1">
    <property type="nucleotide sequence ID" value="NZ_JANUGW010000004.1"/>
</dbReference>
<evidence type="ECO:0000256" key="1">
    <source>
        <dbReference type="ARBA" id="ARBA00022450"/>
    </source>
</evidence>
<dbReference type="Pfam" id="PF00550">
    <property type="entry name" value="PP-binding"/>
    <property type="match status" value="1"/>
</dbReference>
<reference evidence="4 5" key="1">
    <citation type="submission" date="2022-08" db="EMBL/GenBank/DDBJ databases">
        <title>Reclassification of Massilia species as members of the genera Telluria, Duganella, Pseudoduganella, Mokoshia gen. nov. and Zemynaea gen. nov. using orthogonal and non-orthogonal genome-based approaches.</title>
        <authorList>
            <person name="Bowman J.P."/>
        </authorList>
    </citation>
    <scope>NUCLEOTIDE SEQUENCE [LARGE SCALE GENOMIC DNA]</scope>
    <source>
        <strain evidence="4 5">JCM 31316</strain>
    </source>
</reference>
<evidence type="ECO:0000256" key="2">
    <source>
        <dbReference type="ARBA" id="ARBA00022553"/>
    </source>
</evidence>
<dbReference type="SUPFAM" id="SSF47336">
    <property type="entry name" value="ACP-like"/>
    <property type="match status" value="1"/>
</dbReference>
<protein>
    <submittedName>
        <fullName evidence="4">Acyl carrier protein</fullName>
    </submittedName>
</protein>
<organism evidence="4 5">
    <name type="scientific">Massilia pinisoli</name>
    <dbReference type="NCBI Taxonomy" id="1772194"/>
    <lineage>
        <taxon>Bacteria</taxon>
        <taxon>Pseudomonadati</taxon>
        <taxon>Pseudomonadota</taxon>
        <taxon>Betaproteobacteria</taxon>
        <taxon>Burkholderiales</taxon>
        <taxon>Oxalobacteraceae</taxon>
        <taxon>Telluria group</taxon>
        <taxon>Massilia</taxon>
    </lineage>
</organism>
<keyword evidence="1" id="KW-0596">Phosphopantetheine</keyword>
<dbReference type="InterPro" id="IPR009081">
    <property type="entry name" value="PP-bd_ACP"/>
</dbReference>
<name>A0ABT1ZNS7_9BURK</name>
<proteinExistence type="predicted"/>
<dbReference type="PROSITE" id="PS50075">
    <property type="entry name" value="CARRIER"/>
    <property type="match status" value="1"/>
</dbReference>
<evidence type="ECO:0000313" key="5">
    <source>
        <dbReference type="Proteomes" id="UP001204151"/>
    </source>
</evidence>
<keyword evidence="5" id="KW-1185">Reference proteome</keyword>
<keyword evidence="2" id="KW-0597">Phosphoprotein</keyword>
<dbReference type="Proteomes" id="UP001204151">
    <property type="component" value="Unassembled WGS sequence"/>
</dbReference>
<evidence type="ECO:0000313" key="4">
    <source>
        <dbReference type="EMBL" id="MCS0581552.1"/>
    </source>
</evidence>
<feature type="domain" description="Carrier" evidence="3">
    <location>
        <begin position="1"/>
        <end position="77"/>
    </location>
</feature>
<accession>A0ABT1ZNS7</accession>
<dbReference type="InterPro" id="IPR036736">
    <property type="entry name" value="ACP-like_sf"/>
</dbReference>
<gene>
    <name evidence="4" type="ORF">NX784_08105</name>
</gene>
<dbReference type="Gene3D" id="1.10.1200.10">
    <property type="entry name" value="ACP-like"/>
    <property type="match status" value="1"/>
</dbReference>
<sequence length="79" mass="8990">MNTLEQLTQLLHDKFDIDKTSLQPDLPLSEYGLDSLALAELLFTIEEEFDIKFPDRPENINTLAELSAAIDELRLSQQA</sequence>